<evidence type="ECO:0000313" key="4">
    <source>
        <dbReference type="Proteomes" id="UP000048965"/>
    </source>
</evidence>
<dbReference type="InterPro" id="IPR023210">
    <property type="entry name" value="NADP_OxRdtase_dom"/>
</dbReference>
<dbReference type="PROSITE" id="PS51257">
    <property type="entry name" value="PROKAR_LIPOPROTEIN"/>
    <property type="match status" value="1"/>
</dbReference>
<keyword evidence="4" id="KW-1185">Reference proteome</keyword>
<gene>
    <name evidence="3" type="ORF">TPA0598_01_09250</name>
</gene>
<comment type="caution">
    <text evidence="3">The sequence shown here is derived from an EMBL/GenBank/DDBJ whole genome shotgun (WGS) entry which is preliminary data.</text>
</comment>
<evidence type="ECO:0000256" key="1">
    <source>
        <dbReference type="ARBA" id="ARBA00023002"/>
    </source>
</evidence>
<dbReference type="InterPro" id="IPR036812">
    <property type="entry name" value="NAD(P)_OxRdtase_dom_sf"/>
</dbReference>
<dbReference type="SUPFAM" id="SSF51430">
    <property type="entry name" value="NAD(P)-linked oxidoreductase"/>
    <property type="match status" value="1"/>
</dbReference>
<dbReference type="Pfam" id="PF00248">
    <property type="entry name" value="Aldo_ket_red"/>
    <property type="match status" value="1"/>
</dbReference>
<proteinExistence type="predicted"/>
<dbReference type="GO" id="GO:0016491">
    <property type="term" value="F:oxidoreductase activity"/>
    <property type="evidence" value="ECO:0007669"/>
    <property type="project" value="UniProtKB-KW"/>
</dbReference>
<dbReference type="CDD" id="cd19076">
    <property type="entry name" value="AKR_AKR13A_13D"/>
    <property type="match status" value="1"/>
</dbReference>
<sequence length="336" mass="36266">MTMKLRQLGKHGPAVSPLGLGCMGMSTSYGVPDDAESLRTLDRAAELGVTLLDTADAYGRGANEEFLGRWLHSRTASLRDGLVLATKFGLRHDAATGRVNAVDSSAAWVREACHASLCRLGTDRIDLYYLHRRDPAVPIEETVGAMAELVADGAVRHLGLSEVSPQTLRRAHAVHPISAVQLEYSLFTREVVEGEMLATCRELGIGIVAYSPLGRGMLTGALSARDDLTAEDARRRWPRFAEENIDRNLRLVRAVRAAAESFGCTPAQAVLAWLLGQGEDIVPIPGTKRRPYLEENAAAAGIELSEEQMALLRAAVPDGAVAGERYPLAALERLGH</sequence>
<evidence type="ECO:0000259" key="2">
    <source>
        <dbReference type="Pfam" id="PF00248"/>
    </source>
</evidence>
<dbReference type="GO" id="GO:0005737">
    <property type="term" value="C:cytoplasm"/>
    <property type="evidence" value="ECO:0007669"/>
    <property type="project" value="TreeGrafter"/>
</dbReference>
<dbReference type="EMBL" id="BBNO01000001">
    <property type="protein sequence ID" value="GAO06554.1"/>
    <property type="molecule type" value="Genomic_DNA"/>
</dbReference>
<organism evidence="3 4">
    <name type="scientific">Streptomyces lydicamycinicus</name>
    <dbReference type="NCBI Taxonomy" id="1546107"/>
    <lineage>
        <taxon>Bacteria</taxon>
        <taxon>Bacillati</taxon>
        <taxon>Actinomycetota</taxon>
        <taxon>Actinomycetes</taxon>
        <taxon>Kitasatosporales</taxon>
        <taxon>Streptomycetaceae</taxon>
        <taxon>Streptomyces</taxon>
    </lineage>
</organism>
<dbReference type="InterPro" id="IPR050791">
    <property type="entry name" value="Aldo-Keto_reductase"/>
</dbReference>
<evidence type="ECO:0000313" key="3">
    <source>
        <dbReference type="EMBL" id="GAO06554.1"/>
    </source>
</evidence>
<dbReference type="Proteomes" id="UP000048965">
    <property type="component" value="Unassembled WGS sequence"/>
</dbReference>
<reference evidence="4" key="1">
    <citation type="submission" date="2014-09" db="EMBL/GenBank/DDBJ databases">
        <title>Whole genome shotgun sequence of Streptomyces sp. NBRC 110027.</title>
        <authorList>
            <person name="Komaki H."/>
            <person name="Ichikawa N."/>
            <person name="Katano-Makiyama Y."/>
            <person name="Hosoyama A."/>
            <person name="Hashimoto M."/>
            <person name="Uohara A."/>
            <person name="Kitahashi Y."/>
            <person name="Ohji S."/>
            <person name="Kimura A."/>
            <person name="Yamazoe A."/>
            <person name="Igarashi Y."/>
            <person name="Fujita N."/>
        </authorList>
    </citation>
    <scope>NUCLEOTIDE SEQUENCE [LARGE SCALE GENOMIC DNA]</scope>
    <source>
        <strain evidence="4">NBRC 110027</strain>
    </source>
</reference>
<accession>A0A0P4R154</accession>
<dbReference type="AlphaFoldDB" id="A0A0P4R154"/>
<feature type="domain" description="NADP-dependent oxidoreductase" evidence="2">
    <location>
        <begin position="17"/>
        <end position="315"/>
    </location>
</feature>
<dbReference type="Gene3D" id="3.20.20.100">
    <property type="entry name" value="NADP-dependent oxidoreductase domain"/>
    <property type="match status" value="1"/>
</dbReference>
<dbReference type="PANTHER" id="PTHR43625">
    <property type="entry name" value="AFLATOXIN B1 ALDEHYDE REDUCTASE"/>
    <property type="match status" value="1"/>
</dbReference>
<name>A0A0P4R154_9ACTN</name>
<dbReference type="PANTHER" id="PTHR43625:SF40">
    <property type="entry name" value="ALDO-KETO REDUCTASE YAKC [NADP(+)]"/>
    <property type="match status" value="1"/>
</dbReference>
<protein>
    <submittedName>
        <fullName evidence="3">Putative aldo/keto reductase</fullName>
    </submittedName>
</protein>
<reference evidence="3 4" key="2">
    <citation type="journal article" date="2015" name="Stand. Genomic Sci.">
        <title>Draft genome sequence of marine-derived Streptomyces sp. TP-A0598, a producer of anti-MRSA antibiotic lydicamycins.</title>
        <authorList>
            <person name="Komaki H."/>
            <person name="Ichikawa N."/>
            <person name="Hosoyama A."/>
            <person name="Fujita N."/>
            <person name="Igarashi Y."/>
        </authorList>
    </citation>
    <scope>NUCLEOTIDE SEQUENCE [LARGE SCALE GENOMIC DNA]</scope>
    <source>
        <strain evidence="3 4">NBRC 110027</strain>
    </source>
</reference>
<keyword evidence="1" id="KW-0560">Oxidoreductase</keyword>